<dbReference type="Proteomes" id="UP000824120">
    <property type="component" value="Chromosome 9"/>
</dbReference>
<reference evidence="1 2" key="1">
    <citation type="submission" date="2020-09" db="EMBL/GenBank/DDBJ databases">
        <title>De no assembly of potato wild relative species, Solanum commersonii.</title>
        <authorList>
            <person name="Cho K."/>
        </authorList>
    </citation>
    <scope>NUCLEOTIDE SEQUENCE [LARGE SCALE GENOMIC DNA]</scope>
    <source>
        <strain evidence="1">LZ3.2</strain>
        <tissue evidence="1">Leaf</tissue>
    </source>
</reference>
<dbReference type="AlphaFoldDB" id="A0A9J5XBA3"/>
<proteinExistence type="predicted"/>
<keyword evidence="2" id="KW-1185">Reference proteome</keyword>
<gene>
    <name evidence="1" type="ORF">H5410_045319</name>
</gene>
<dbReference type="Gene3D" id="4.10.60.10">
    <property type="entry name" value="Zinc finger, CCHC-type"/>
    <property type="match status" value="1"/>
</dbReference>
<protein>
    <submittedName>
        <fullName evidence="1">Uncharacterized protein</fullName>
    </submittedName>
</protein>
<sequence length="205" mass="22931">MNTQSSSRSFLSTKLDDGSARLLKDSKELDTCKLNNLKRCGSTCVMSINKEISDESLKWNGNKNVRCFYIWLAVALVRRRSIFCAKYVYDKAQGDAGRMTKDKDGAAAVEYMSLPVVALLAQKSNVVASVGNTKRSVQCYEFHDFGHIAFNCPKKKFFCAYCKITGHHISDCRHHPNSLRPGHQAYQMIVTKPSGSFPVGDYLKG</sequence>
<dbReference type="GO" id="GO:0008270">
    <property type="term" value="F:zinc ion binding"/>
    <property type="evidence" value="ECO:0007669"/>
    <property type="project" value="InterPro"/>
</dbReference>
<organism evidence="1 2">
    <name type="scientific">Solanum commersonii</name>
    <name type="common">Commerson's wild potato</name>
    <name type="synonym">Commerson's nightshade</name>
    <dbReference type="NCBI Taxonomy" id="4109"/>
    <lineage>
        <taxon>Eukaryota</taxon>
        <taxon>Viridiplantae</taxon>
        <taxon>Streptophyta</taxon>
        <taxon>Embryophyta</taxon>
        <taxon>Tracheophyta</taxon>
        <taxon>Spermatophyta</taxon>
        <taxon>Magnoliopsida</taxon>
        <taxon>eudicotyledons</taxon>
        <taxon>Gunneridae</taxon>
        <taxon>Pentapetalae</taxon>
        <taxon>asterids</taxon>
        <taxon>lamiids</taxon>
        <taxon>Solanales</taxon>
        <taxon>Solanaceae</taxon>
        <taxon>Solanoideae</taxon>
        <taxon>Solaneae</taxon>
        <taxon>Solanum</taxon>
    </lineage>
</organism>
<evidence type="ECO:0000313" key="2">
    <source>
        <dbReference type="Proteomes" id="UP000824120"/>
    </source>
</evidence>
<comment type="caution">
    <text evidence="1">The sequence shown here is derived from an EMBL/GenBank/DDBJ whole genome shotgun (WGS) entry which is preliminary data.</text>
</comment>
<evidence type="ECO:0000313" key="1">
    <source>
        <dbReference type="EMBL" id="KAG5584885.1"/>
    </source>
</evidence>
<name>A0A9J5XBA3_SOLCO</name>
<dbReference type="SUPFAM" id="SSF57756">
    <property type="entry name" value="Retrovirus zinc finger-like domains"/>
    <property type="match status" value="1"/>
</dbReference>
<dbReference type="InterPro" id="IPR036875">
    <property type="entry name" value="Znf_CCHC_sf"/>
</dbReference>
<dbReference type="EMBL" id="JACXVP010000009">
    <property type="protein sequence ID" value="KAG5584885.1"/>
    <property type="molecule type" value="Genomic_DNA"/>
</dbReference>
<dbReference type="OrthoDB" id="1706811at2759"/>
<dbReference type="GO" id="GO:0003676">
    <property type="term" value="F:nucleic acid binding"/>
    <property type="evidence" value="ECO:0007669"/>
    <property type="project" value="InterPro"/>
</dbReference>
<accession>A0A9J5XBA3</accession>